<dbReference type="GeneID" id="9099410"/>
<dbReference type="OrthoDB" id="3254104at2759"/>
<sequence>MGSPRYSELGLSLGILEEDLRWYWKLLASISAWLLLAGFVVFPLAMDHNAENMRGDTFSLTATATALICVGYLTMLRVEPNSLSIAAVIISTLSAAAFGIAAIYNSHNVVFIPRRFGFRRGRNGEPSIDDAELQRRQLLRLYLQQDADRAPSPEVSQSTFRIDLPDPGVDGYEEPTLKPHRQTYPRGLPPSPPPGYDPGRAFNRSSIPTKSIRKGALSGMPRSKTHGARETRMSIVELGDL</sequence>
<keyword evidence="2" id="KW-0812">Transmembrane</keyword>
<evidence type="ECO:0000256" key="1">
    <source>
        <dbReference type="SAM" id="MobiDB-lite"/>
    </source>
</evidence>
<evidence type="ECO:0000313" key="4">
    <source>
        <dbReference type="Proteomes" id="UP000002059"/>
    </source>
</evidence>
<dbReference type="HOGENOM" id="CLU_1004614_0_0_1"/>
<gene>
    <name evidence="3" type="ORF">PAAG_02153</name>
</gene>
<dbReference type="AlphaFoldDB" id="C1GUF8"/>
<dbReference type="KEGG" id="pbl:PAAG_02153"/>
<reference evidence="3 4" key="1">
    <citation type="journal article" date="2011" name="PLoS Genet.">
        <title>Comparative genomic analysis of human fungal pathogens causing paracoccidioidomycosis.</title>
        <authorList>
            <person name="Desjardins C.A."/>
            <person name="Champion M.D."/>
            <person name="Holder J.W."/>
            <person name="Muszewska A."/>
            <person name="Goldberg J."/>
            <person name="Bailao A.M."/>
            <person name="Brigido M.M."/>
            <person name="Ferreira M.E."/>
            <person name="Garcia A.M."/>
            <person name="Grynberg M."/>
            <person name="Gujja S."/>
            <person name="Heiman D.I."/>
            <person name="Henn M.R."/>
            <person name="Kodira C.D."/>
            <person name="Leon-Narvaez H."/>
            <person name="Longo L.V."/>
            <person name="Ma L.J."/>
            <person name="Malavazi I."/>
            <person name="Matsuo A.L."/>
            <person name="Morais F.V."/>
            <person name="Pereira M."/>
            <person name="Rodriguez-Brito S."/>
            <person name="Sakthikumar S."/>
            <person name="Salem-Izacc S.M."/>
            <person name="Sykes S.M."/>
            <person name="Teixeira M.M."/>
            <person name="Vallejo M.C."/>
            <person name="Walter M.E."/>
            <person name="Yandava C."/>
            <person name="Young S."/>
            <person name="Zeng Q."/>
            <person name="Zucker J."/>
            <person name="Felipe M.S."/>
            <person name="Goldman G.H."/>
            <person name="Haas B.J."/>
            <person name="McEwen J.G."/>
            <person name="Nino-Vega G."/>
            <person name="Puccia R."/>
            <person name="San-Blas G."/>
            <person name="Soares C.M."/>
            <person name="Birren B.W."/>
            <person name="Cuomo C.A."/>
        </authorList>
    </citation>
    <scope>NUCLEOTIDE SEQUENCE [LARGE SCALE GENOMIC DNA]</scope>
    <source>
        <strain evidence="4">ATCC MYA-826 / Pb01</strain>
    </source>
</reference>
<dbReference type="Proteomes" id="UP000002059">
    <property type="component" value="Partially assembled WGS sequence"/>
</dbReference>
<keyword evidence="2" id="KW-0472">Membrane</keyword>
<organism evidence="3 4">
    <name type="scientific">Paracoccidioides lutzii (strain ATCC MYA-826 / Pb01)</name>
    <name type="common">Paracoccidioides brasiliensis</name>
    <dbReference type="NCBI Taxonomy" id="502779"/>
    <lineage>
        <taxon>Eukaryota</taxon>
        <taxon>Fungi</taxon>
        <taxon>Dikarya</taxon>
        <taxon>Ascomycota</taxon>
        <taxon>Pezizomycotina</taxon>
        <taxon>Eurotiomycetes</taxon>
        <taxon>Eurotiomycetidae</taxon>
        <taxon>Onygenales</taxon>
        <taxon>Ajellomycetaceae</taxon>
        <taxon>Paracoccidioides</taxon>
    </lineage>
</organism>
<dbReference type="VEuPathDB" id="FungiDB:PAAG_02153"/>
<feature type="region of interest" description="Disordered" evidence="1">
    <location>
        <begin position="150"/>
        <end position="233"/>
    </location>
</feature>
<feature type="transmembrane region" description="Helical" evidence="2">
    <location>
        <begin position="57"/>
        <end position="76"/>
    </location>
</feature>
<accession>C1GUF8</accession>
<dbReference type="RefSeq" id="XP_015701557.1">
    <property type="nucleotide sequence ID" value="XM_015844553.1"/>
</dbReference>
<evidence type="ECO:0000313" key="3">
    <source>
        <dbReference type="EMBL" id="EEH39964.2"/>
    </source>
</evidence>
<protein>
    <submittedName>
        <fullName evidence="3">Uncharacterized protein</fullName>
    </submittedName>
</protein>
<dbReference type="EMBL" id="KN293995">
    <property type="protein sequence ID" value="EEH39964.2"/>
    <property type="molecule type" value="Genomic_DNA"/>
</dbReference>
<keyword evidence="4" id="KW-1185">Reference proteome</keyword>
<keyword evidence="2" id="KW-1133">Transmembrane helix</keyword>
<name>C1GUF8_PARBA</name>
<feature type="transmembrane region" description="Helical" evidence="2">
    <location>
        <begin position="82"/>
        <end position="104"/>
    </location>
</feature>
<feature type="transmembrane region" description="Helical" evidence="2">
    <location>
        <begin position="22"/>
        <end position="45"/>
    </location>
</feature>
<proteinExistence type="predicted"/>
<feature type="compositionally biased region" description="Pro residues" evidence="1">
    <location>
        <begin position="187"/>
        <end position="196"/>
    </location>
</feature>
<evidence type="ECO:0000256" key="2">
    <source>
        <dbReference type="SAM" id="Phobius"/>
    </source>
</evidence>